<dbReference type="PROSITE" id="PS50263">
    <property type="entry name" value="CN_HYDROLASE"/>
    <property type="match status" value="1"/>
</dbReference>
<dbReference type="InterPro" id="IPR003010">
    <property type="entry name" value="C-N_Hydrolase"/>
</dbReference>
<evidence type="ECO:0000256" key="7">
    <source>
        <dbReference type="SAM" id="MobiDB-lite"/>
    </source>
</evidence>
<name>A0A0G4KF74_VERLO</name>
<dbReference type="Pfam" id="PF00795">
    <property type="entry name" value="CN_hydrolase"/>
    <property type="match status" value="1"/>
</dbReference>
<keyword evidence="5" id="KW-0804">Transcription</keyword>
<dbReference type="InterPro" id="IPR007219">
    <property type="entry name" value="XnlR_reg_dom"/>
</dbReference>
<evidence type="ECO:0000256" key="6">
    <source>
        <dbReference type="ARBA" id="ARBA00023242"/>
    </source>
</evidence>
<dbReference type="PANTHER" id="PTHR31313">
    <property type="entry name" value="TY1 ENHANCER ACTIVATOR"/>
    <property type="match status" value="1"/>
</dbReference>
<evidence type="ECO:0000256" key="2">
    <source>
        <dbReference type="ARBA" id="ARBA00022833"/>
    </source>
</evidence>
<keyword evidence="2" id="KW-0862">Zinc</keyword>
<dbReference type="InterPro" id="IPR051615">
    <property type="entry name" value="Transcr_Regulatory_Elem"/>
</dbReference>
<sequence>MAPKLKIAAIQAEPAWNDLAGGVNKSIALIQEAAQQGANVIGFPEVFIPGISLSLSDVSWGRSIWAQSPTDNAAFMDEYLHNSLVKDSDEMRRICAAVKEAGAFVSFIDENGVIFHHRRKIKPTHVERAYWGDGQGESLQTVAPSTAFPDVNIGGLNCWEHTQTLLRYYGYEQNVDLHVSSWPPIWPQPLLPNGEQSPDWPAHITDEMYLRFSQIVALEGTCFVMVSTQIVREESKKRCRIDKFDYASAELAKRLPPGEEGILYADVDLAEKTKAKQNLDIVGHYCRPDQLSLRVNRAVPIAGPGGPVMFARVRGGADQDANPKLSRDKPIAEIPFCDTINDSTDVQSDPTAPNEDGEDPLSNLTALVGRLNVADDGQLHYFGSQSSYNLLKKHADDVASLEPSLKMQRQGLAAAAQLDKLVAIPVELQQHLLELYWQWQNPWNYVIHKGAFMKSFRGEDDGRHCPPLLLSSIFAIAARYSDQVELRSRPHDPSTAGDALCDQAKILLLYESEAPTITTVQAACILALRIMSDGKGALGWLYAGNATRMAHNLGLHVDLSDWTSTTAMAPEDVEARNSHGGDAMWWTNSSPSVWDALALSSHEMEAIVTKADVELRSHYGALPTYLRLTASTQTPMLPHVCLYHHGGEDNEHSAVCRHSATDITRLLRQYKQHYTLRRIPIAAVHLCFSAAVIHLIDARPSSPARQQAIRHLQTCVDALEDLRVPWCMWSGRAIRAIQLLAAEWYHCEDLTQLQSCTESPNANTNGHGVLTTYDASRRGPGLGMPPELTGPESSASLVETPFTYDACTSDPFTDGFVREWLAEIGYEM</sequence>
<feature type="region of interest" description="Disordered" evidence="7">
    <location>
        <begin position="340"/>
        <end position="360"/>
    </location>
</feature>
<dbReference type="AlphaFoldDB" id="A0A0G4KF74"/>
<dbReference type="SUPFAM" id="SSF56317">
    <property type="entry name" value="Carbon-nitrogen hydrolase"/>
    <property type="match status" value="1"/>
</dbReference>
<feature type="domain" description="CN hydrolase" evidence="8">
    <location>
        <begin position="5"/>
        <end position="269"/>
    </location>
</feature>
<dbReference type="CDD" id="cd12148">
    <property type="entry name" value="fungal_TF_MHR"/>
    <property type="match status" value="1"/>
</dbReference>
<gene>
    <name evidence="9" type="ORF">BN1723_001586</name>
</gene>
<organism evidence="9 10">
    <name type="scientific">Verticillium longisporum</name>
    <name type="common">Verticillium dahliae var. longisporum</name>
    <dbReference type="NCBI Taxonomy" id="100787"/>
    <lineage>
        <taxon>Eukaryota</taxon>
        <taxon>Fungi</taxon>
        <taxon>Dikarya</taxon>
        <taxon>Ascomycota</taxon>
        <taxon>Pezizomycotina</taxon>
        <taxon>Sordariomycetes</taxon>
        <taxon>Hypocreomycetidae</taxon>
        <taxon>Glomerellales</taxon>
        <taxon>Plectosphaerellaceae</taxon>
        <taxon>Verticillium</taxon>
    </lineage>
</organism>
<keyword evidence="4" id="KW-0238">DNA-binding</keyword>
<evidence type="ECO:0000256" key="5">
    <source>
        <dbReference type="ARBA" id="ARBA00023163"/>
    </source>
</evidence>
<evidence type="ECO:0000256" key="1">
    <source>
        <dbReference type="ARBA" id="ARBA00022723"/>
    </source>
</evidence>
<dbReference type="Proteomes" id="UP000045706">
    <property type="component" value="Unassembled WGS sequence"/>
</dbReference>
<evidence type="ECO:0000256" key="3">
    <source>
        <dbReference type="ARBA" id="ARBA00023015"/>
    </source>
</evidence>
<dbReference type="EMBL" id="CVQI01000002">
    <property type="protein sequence ID" value="CRJ88523.1"/>
    <property type="molecule type" value="Genomic_DNA"/>
</dbReference>
<keyword evidence="1" id="KW-0479">Metal-binding</keyword>
<keyword evidence="6" id="KW-0539">Nucleus</keyword>
<reference evidence="10" key="1">
    <citation type="submission" date="2015-05" db="EMBL/GenBank/DDBJ databases">
        <authorList>
            <person name="Fogelqvist Johan"/>
        </authorList>
    </citation>
    <scope>NUCLEOTIDE SEQUENCE [LARGE SCALE GENOMIC DNA]</scope>
</reference>
<evidence type="ECO:0000259" key="8">
    <source>
        <dbReference type="PROSITE" id="PS50263"/>
    </source>
</evidence>
<keyword evidence="3" id="KW-0805">Transcription regulation</keyword>
<dbReference type="InterPro" id="IPR036526">
    <property type="entry name" value="C-N_Hydrolase_sf"/>
</dbReference>
<feature type="compositionally biased region" description="Polar residues" evidence="7">
    <location>
        <begin position="340"/>
        <end position="351"/>
    </location>
</feature>
<dbReference type="GO" id="GO:0008270">
    <property type="term" value="F:zinc ion binding"/>
    <property type="evidence" value="ECO:0007669"/>
    <property type="project" value="InterPro"/>
</dbReference>
<dbReference type="GO" id="GO:0000257">
    <property type="term" value="F:nitrilase activity"/>
    <property type="evidence" value="ECO:0007669"/>
    <property type="project" value="UniProtKB-ARBA"/>
</dbReference>
<dbReference type="Pfam" id="PF04082">
    <property type="entry name" value="Fungal_trans"/>
    <property type="match status" value="1"/>
</dbReference>
<accession>A0A0G4KF74</accession>
<dbReference type="PROSITE" id="PS00921">
    <property type="entry name" value="NITRIL_CHT_2"/>
    <property type="match status" value="1"/>
</dbReference>
<dbReference type="GO" id="GO:0003677">
    <property type="term" value="F:DNA binding"/>
    <property type="evidence" value="ECO:0007669"/>
    <property type="project" value="UniProtKB-KW"/>
</dbReference>
<dbReference type="Gene3D" id="3.60.110.10">
    <property type="entry name" value="Carbon-nitrogen hydrolase"/>
    <property type="match status" value="1"/>
</dbReference>
<evidence type="ECO:0000313" key="10">
    <source>
        <dbReference type="Proteomes" id="UP000045706"/>
    </source>
</evidence>
<evidence type="ECO:0000256" key="4">
    <source>
        <dbReference type="ARBA" id="ARBA00023125"/>
    </source>
</evidence>
<dbReference type="GO" id="GO:0006351">
    <property type="term" value="P:DNA-templated transcription"/>
    <property type="evidence" value="ECO:0007669"/>
    <property type="project" value="InterPro"/>
</dbReference>
<dbReference type="PANTHER" id="PTHR31313:SF83">
    <property type="entry name" value="ZN(II)2CYS6 TRANSCRIPTION FACTOR (EUROFUNG)"/>
    <property type="match status" value="1"/>
</dbReference>
<protein>
    <recommendedName>
        <fullName evidence="8">CN hydrolase domain-containing protein</fullName>
    </recommendedName>
</protein>
<evidence type="ECO:0000313" key="9">
    <source>
        <dbReference type="EMBL" id="CRJ88523.1"/>
    </source>
</evidence>
<proteinExistence type="predicted"/>
<dbReference type="InterPro" id="IPR000132">
    <property type="entry name" value="Nitrilase/CN_hydratase_CS"/>
</dbReference>
<dbReference type="GO" id="GO:0016836">
    <property type="term" value="F:hydro-lyase activity"/>
    <property type="evidence" value="ECO:0007669"/>
    <property type="project" value="UniProtKB-ARBA"/>
</dbReference>